<evidence type="ECO:0000313" key="2">
    <source>
        <dbReference type="WBParaSite" id="ALUE_0002029801-mRNA-1"/>
    </source>
</evidence>
<proteinExistence type="predicted"/>
<reference evidence="2" key="1">
    <citation type="submission" date="2017-02" db="UniProtKB">
        <authorList>
            <consortium name="WormBaseParasite"/>
        </authorList>
    </citation>
    <scope>IDENTIFICATION</scope>
</reference>
<sequence length="57" mass="6267">MTKPTRPFACRFHNRACSRRSCAGVGGGLLDTSLLALLATDFEARLSGTTKCFFIWN</sequence>
<name>A0A0M3INH0_ASCLU</name>
<dbReference type="Proteomes" id="UP000036681">
    <property type="component" value="Unplaced"/>
</dbReference>
<evidence type="ECO:0000313" key="1">
    <source>
        <dbReference type="Proteomes" id="UP000036681"/>
    </source>
</evidence>
<dbReference type="WBParaSite" id="ALUE_0002029801-mRNA-1">
    <property type="protein sequence ID" value="ALUE_0002029801-mRNA-1"/>
    <property type="gene ID" value="ALUE_0002029801"/>
</dbReference>
<accession>A0A0M3INH0</accession>
<protein>
    <submittedName>
        <fullName evidence="2">Uncharacterized protein</fullName>
    </submittedName>
</protein>
<keyword evidence="1" id="KW-1185">Reference proteome</keyword>
<organism evidence="1 2">
    <name type="scientific">Ascaris lumbricoides</name>
    <name type="common">Giant roundworm</name>
    <dbReference type="NCBI Taxonomy" id="6252"/>
    <lineage>
        <taxon>Eukaryota</taxon>
        <taxon>Metazoa</taxon>
        <taxon>Ecdysozoa</taxon>
        <taxon>Nematoda</taxon>
        <taxon>Chromadorea</taxon>
        <taxon>Rhabditida</taxon>
        <taxon>Spirurina</taxon>
        <taxon>Ascaridomorpha</taxon>
        <taxon>Ascaridoidea</taxon>
        <taxon>Ascarididae</taxon>
        <taxon>Ascaris</taxon>
    </lineage>
</organism>
<dbReference type="AlphaFoldDB" id="A0A0M3INH0"/>